<evidence type="ECO:0000313" key="5">
    <source>
        <dbReference type="Proteomes" id="UP000041254"/>
    </source>
</evidence>
<protein>
    <recommendedName>
        <fullName evidence="6">MORN repeat-containing protein</fullName>
    </recommendedName>
</protein>
<dbReference type="Gene3D" id="2.20.110.10">
    <property type="entry name" value="Histone H3 K4-specific methyltransferase SET7/9 N-terminal domain"/>
    <property type="match status" value="8"/>
</dbReference>
<dbReference type="PANTHER" id="PTHR23084:SF263">
    <property type="entry name" value="MORN REPEAT-CONTAINING PROTEIN 1"/>
    <property type="match status" value="1"/>
</dbReference>
<gene>
    <name evidence="4" type="ORF">Vbra_16548</name>
</gene>
<feature type="region of interest" description="Disordered" evidence="3">
    <location>
        <begin position="544"/>
        <end position="563"/>
    </location>
</feature>
<organism evidence="4 5">
    <name type="scientific">Vitrella brassicaformis (strain CCMP3155)</name>
    <dbReference type="NCBI Taxonomy" id="1169540"/>
    <lineage>
        <taxon>Eukaryota</taxon>
        <taxon>Sar</taxon>
        <taxon>Alveolata</taxon>
        <taxon>Colpodellida</taxon>
        <taxon>Vitrellaceae</taxon>
        <taxon>Vitrella</taxon>
    </lineage>
</organism>
<dbReference type="PhylomeDB" id="A0A0G4FZS5"/>
<feature type="region of interest" description="Disordered" evidence="3">
    <location>
        <begin position="407"/>
        <end position="430"/>
    </location>
</feature>
<evidence type="ECO:0000256" key="3">
    <source>
        <dbReference type="SAM" id="MobiDB-lite"/>
    </source>
</evidence>
<feature type="coiled-coil region" evidence="2">
    <location>
        <begin position="2"/>
        <end position="71"/>
    </location>
</feature>
<keyword evidence="5" id="KW-1185">Reference proteome</keyword>
<feature type="compositionally biased region" description="Polar residues" evidence="3">
    <location>
        <begin position="549"/>
        <end position="563"/>
    </location>
</feature>
<evidence type="ECO:0000256" key="2">
    <source>
        <dbReference type="SAM" id="Coils"/>
    </source>
</evidence>
<dbReference type="VEuPathDB" id="CryptoDB:Vbra_16548"/>
<dbReference type="EMBL" id="CDMY01000531">
    <property type="protein sequence ID" value="CEM20896.1"/>
    <property type="molecule type" value="Genomic_DNA"/>
</dbReference>
<feature type="region of interest" description="Disordered" evidence="3">
    <location>
        <begin position="212"/>
        <end position="237"/>
    </location>
</feature>
<dbReference type="InterPro" id="IPR003409">
    <property type="entry name" value="MORN"/>
</dbReference>
<dbReference type="AlphaFoldDB" id="A0A0G4FZS5"/>
<evidence type="ECO:0000256" key="1">
    <source>
        <dbReference type="ARBA" id="ARBA00022737"/>
    </source>
</evidence>
<evidence type="ECO:0000313" key="4">
    <source>
        <dbReference type="EMBL" id="CEM20896.1"/>
    </source>
</evidence>
<dbReference type="CDD" id="cd14686">
    <property type="entry name" value="bZIP"/>
    <property type="match status" value="1"/>
</dbReference>
<dbReference type="SUPFAM" id="SSF82185">
    <property type="entry name" value="Histone H3 K4-specific methyltransferase SET7/9 N-terminal domain"/>
    <property type="match status" value="6"/>
</dbReference>
<feature type="compositionally biased region" description="Polar residues" evidence="3">
    <location>
        <begin position="222"/>
        <end position="233"/>
    </location>
</feature>
<proteinExistence type="predicted"/>
<dbReference type="InParanoid" id="A0A0G4FZS5"/>
<evidence type="ECO:0008006" key="6">
    <source>
        <dbReference type="Google" id="ProtNLM"/>
    </source>
</evidence>
<reference evidence="4 5" key="1">
    <citation type="submission" date="2014-11" db="EMBL/GenBank/DDBJ databases">
        <authorList>
            <person name="Zhu J."/>
            <person name="Qi W."/>
            <person name="Song R."/>
        </authorList>
    </citation>
    <scope>NUCLEOTIDE SEQUENCE [LARGE SCALE GENOMIC DNA]</scope>
</reference>
<dbReference type="Pfam" id="PF02493">
    <property type="entry name" value="MORN"/>
    <property type="match status" value="20"/>
</dbReference>
<dbReference type="OMA" id="KYEGSFD"/>
<dbReference type="STRING" id="1169540.A0A0G4FZS5"/>
<dbReference type="PANTHER" id="PTHR23084">
    <property type="entry name" value="PHOSPHATIDYLINOSITOL-4-PHOSPHATE 5-KINASE RELATED"/>
    <property type="match status" value="1"/>
</dbReference>
<dbReference type="SMART" id="SM00698">
    <property type="entry name" value="MORN"/>
    <property type="match status" value="15"/>
</dbReference>
<name>A0A0G4FZS5_VITBC</name>
<sequence length="765" mass="84078">MMEELQRRLERLEGQVAELTVPEDAMTNAMAQHQRSKEELVEMLKRQLEQAEQRNRQLEAELAELRELVHRQPVELILDDGSKYYGRVKNGRPHGPGKQTDTYGQRKIYEGQWTDGKYDGIGVSFHDTAKKYDGRWKNGQMVGKATAQEMPLGDGSIYAGPLLNGKPHGQGTATWSNGGSCTGEWEHGQLTGEGGADKIPLGDGETYTGPLHNGKPHGQGTARWQNRGTSTGTWEHGQMVGKGTAYMIPLGDGTTYTGPLLDGKPHGQGTSYYQNGNKVYEGQWEMGKKHGQGILYNSSGSSQKRDMVCEGRWATGEMVEEGTAHRLPWKGYHYQGPLRNGIPHGCGTAHWSDGSCKGRWANGEMVGEVRAVKMPLGDGTTYTGRLLDGKPHDQGTVQGSIQLEDRTTYSGPLRNGKPHGRGTASLPTGGSYTGHWENGLQIAAAGWANKLPLADGRRYDGSLFNGMPHGYGTSYQQSGKKDYEGEWRHGKQDGEGTQFNHANDSKAFDGQWVAGKVVGEGKAHRFPWEVYDYEGALLDGKPHGKGTAHWSNPRTGWTGKSTGNWANGQKASGDGKADNMPLEDGSIYTGALLDHKPHGRGTSYCPNRRERYEGEWREGQRNGKGISYQSDGKTKMHEGQWENGQMVGKGTVSKMPLEDGKVYDGQVLNGIPHGQGTSYTESYTHGGGPQSKMDFNGSWQDGKWHGQGTVCDRNGKSMFEGRWEDGLPQEGTFFPHSGGYNQKWRAGERLPAGIPKMLHERWTIP</sequence>
<keyword evidence="1" id="KW-0677">Repeat</keyword>
<dbReference type="Proteomes" id="UP000041254">
    <property type="component" value="Unassembled WGS sequence"/>
</dbReference>
<dbReference type="OrthoDB" id="300500at2759"/>
<keyword evidence="2" id="KW-0175">Coiled coil</keyword>
<accession>A0A0G4FZS5</accession>